<dbReference type="InterPro" id="IPR030392">
    <property type="entry name" value="S74_ICA"/>
</dbReference>
<evidence type="ECO:0000256" key="9">
    <source>
        <dbReference type="ARBA" id="ARBA00035610"/>
    </source>
</evidence>
<protein>
    <recommendedName>
        <fullName evidence="12">Long tail fiber protein Gp37</fullName>
    </recommendedName>
    <alternativeName>
        <fullName evidence="8">Receptor-recognizing protein</fullName>
    </alternativeName>
</protein>
<evidence type="ECO:0000256" key="7">
    <source>
        <dbReference type="ARBA" id="ARBA00023296"/>
    </source>
</evidence>
<comment type="subunit">
    <text evidence="11">Homotrimer. Interacts with the receptor-recognizing protein Gp38.</text>
</comment>
<evidence type="ECO:0000259" key="13">
    <source>
        <dbReference type="PROSITE" id="PS51688"/>
    </source>
</evidence>
<dbReference type="Pfam" id="PF13884">
    <property type="entry name" value="Peptidase_S74"/>
    <property type="match status" value="1"/>
</dbReference>
<comment type="function">
    <text evidence="9">The C-terminal chaperone protein mediates homotrimerization and proper folding of the catalytic trimer.</text>
</comment>
<dbReference type="KEGG" id="vg:65108457"/>
<dbReference type="GO" id="GO:0098024">
    <property type="term" value="C:virus tail, fiber"/>
    <property type="evidence" value="ECO:0007669"/>
    <property type="project" value="UniProtKB-KW"/>
</dbReference>
<keyword evidence="2" id="KW-0945">Host-virus interaction</keyword>
<evidence type="ECO:0000313" key="14">
    <source>
        <dbReference type="EMBL" id="BBC78318.1"/>
    </source>
</evidence>
<dbReference type="RefSeq" id="YP_010090965.1">
    <property type="nucleotide sequence ID" value="NC_055721.1"/>
</dbReference>
<evidence type="ECO:0000256" key="12">
    <source>
        <dbReference type="ARBA" id="ARBA00035705"/>
    </source>
</evidence>
<evidence type="ECO:0000256" key="11">
    <source>
        <dbReference type="ARBA" id="ARBA00035669"/>
    </source>
</evidence>
<evidence type="ECO:0000256" key="2">
    <source>
        <dbReference type="ARBA" id="ARBA00022581"/>
    </source>
</evidence>
<dbReference type="SMR" id="A0A2Z5ZCC8"/>
<dbReference type="GO" id="GO:0019062">
    <property type="term" value="P:virion attachment to host cell"/>
    <property type="evidence" value="ECO:0007669"/>
    <property type="project" value="UniProtKB-KW"/>
</dbReference>
<dbReference type="Proteomes" id="UP000250157">
    <property type="component" value="Segment"/>
</dbReference>
<keyword evidence="7" id="KW-1160">Virus entry into host cell</keyword>
<dbReference type="EMBL" id="LC371242">
    <property type="protein sequence ID" value="BBC78318.1"/>
    <property type="molecule type" value="Genomic_DNA"/>
</dbReference>
<evidence type="ECO:0000256" key="6">
    <source>
        <dbReference type="ARBA" id="ARBA00022844"/>
    </source>
</evidence>
<accession>A0A2Z5ZCC8</accession>
<keyword evidence="6" id="KW-0946">Virion</keyword>
<evidence type="ECO:0000256" key="4">
    <source>
        <dbReference type="ARBA" id="ARBA00022732"/>
    </source>
</evidence>
<keyword evidence="3" id="KW-1230">Viral tail fiber protein</keyword>
<keyword evidence="15" id="KW-1185">Reference proteome</keyword>
<feature type="domain" description="Peptidase S74" evidence="13">
    <location>
        <begin position="867"/>
        <end position="965"/>
    </location>
</feature>
<evidence type="ECO:0000256" key="10">
    <source>
        <dbReference type="ARBA" id="ARBA00035637"/>
    </source>
</evidence>
<evidence type="ECO:0000313" key="15">
    <source>
        <dbReference type="Proteomes" id="UP000250157"/>
    </source>
</evidence>
<keyword evidence="5" id="KW-1161">Viral attachment to host cell</keyword>
<dbReference type="GeneID" id="65108457"/>
<dbReference type="GO" id="GO:0046718">
    <property type="term" value="P:symbiont entry into host cell"/>
    <property type="evidence" value="ECO:0007669"/>
    <property type="project" value="UniProtKB-KW"/>
</dbReference>
<evidence type="ECO:0000256" key="3">
    <source>
        <dbReference type="ARBA" id="ARBA00022672"/>
    </source>
</evidence>
<evidence type="ECO:0000256" key="5">
    <source>
        <dbReference type="ARBA" id="ARBA00022804"/>
    </source>
</evidence>
<sequence length="977" mass="104895">MADLSRIKFKRSSVAGKRPLPADIAEGELAINLKDRMIFTKDDQNMIVDLGFAKGGNVDGNINQVSGNFKTAGNVEGKNFDITDTAKFNNSTKTKYLTIGTESEPVLNGVYRYWGSATRGSVHEFGFADSTYGMYVQKSPTGDVDAAINGKLNVASTITGKWDLKLEGPTQHVVHTNWGDMTSRSMFIDARGTVADNVNYSFSTGTSAGASKNVILTMREVKTTGALRTQINGQTYINGNGTQDFNPLIFVGPNNKSIINRIADGKYYMLAGEGDAFGADRPFVYDYATGLVSSGTNFSINKTGTRITVGTIDTTAIGTGISIGDGGTGITYNGTGNMALMSAGNEFLNIGFSNRITSLRQFRLVVPLDNIPTNNSILTVDTSLDGNANQGDGMTHIGYLDVDKKFSHFFRGTGTTYVSSDGGLYVQKLTTLAGALNVSGITNIGVAGNANLNIGDNDTGFTSGGDGILNLRANSVNTMQFQYNVITAHQQFRLNQGSETSYKAYGVYDSTSLAQWAATPETANGVNHLRKMRGHSAATIFHEIAAGNEISWWHGNGPENKIFSFNGANGGTLYVGGESSFSQYRADGNILGPTWTNGNLKVHIDTFVPKSGAIMIGDLASPSFISMNGSLITKGANTASNCHVWFQNSDGTERGVLWGSPDGMMNLRANNVSQTTWKIGAGMILMQDTVTGSERALIRGTVDGGGHVDWRNRSSGLQLDCPNSDTSAYNVWKATKWGANHLAAMDVHAANGDMNGVTTRLINGNHVFTFGGPSFTAPGTISAPNVTSTGSLYAADHVYAGNTSSYLRNDGMIAGPVWGGQIDNWISSNFARKNQAETFQGNVNVNGDLNQASDSFSLYCRDLYVRSDIRVKKDLKRFIKPSETLSKLGGYLYLQKKGQNEDGSDKYIQSAGLIAQEVQDVLPELISVDDTDEALLRLNYNGIIALNTATINEHTETIATLTALVEKLTARLEKLEK</sequence>
<reference evidence="14 15" key="1">
    <citation type="submission" date="2018-02" db="EMBL/GenBank/DDBJ databases">
        <title>Full genome sequencing of a novel polyvalent bacteriophage as one of T4-Family member.</title>
        <authorList>
            <person name="Kawasaki T."/>
            <person name="Saad A.M."/>
            <person name="Yamada T."/>
        </authorList>
    </citation>
    <scope>NUCLEOTIDE SEQUENCE [LARGE SCALE GENOMIC DNA]</scope>
    <source>
        <strain evidence="14 15">EcS1</strain>
    </source>
</reference>
<comment type="similarity">
    <text evidence="10">Belongs to the S16-like long tail fiber protein Gp37 family.</text>
</comment>
<keyword evidence="4" id="KW-1227">Viral tail protein</keyword>
<name>A0A2Z5ZCC8_9CAUD</name>
<dbReference type="PROSITE" id="PS51688">
    <property type="entry name" value="ICA"/>
    <property type="match status" value="1"/>
</dbReference>
<evidence type="ECO:0000256" key="1">
    <source>
        <dbReference type="ARBA" id="ARBA00004328"/>
    </source>
</evidence>
<comment type="subcellular location">
    <subcellularLocation>
        <location evidence="1">Virion</location>
    </subcellularLocation>
</comment>
<proteinExistence type="inferred from homology"/>
<evidence type="ECO:0000256" key="8">
    <source>
        <dbReference type="ARBA" id="ARBA00033188"/>
    </source>
</evidence>
<organism evidence="14 15">
    <name type="scientific">Escherichia phage EcS1</name>
    <dbReference type="NCBI Taxonomy" id="2083276"/>
    <lineage>
        <taxon>Viruses</taxon>
        <taxon>Duplodnaviria</taxon>
        <taxon>Heunggongvirae</taxon>
        <taxon>Uroviricota</taxon>
        <taxon>Caudoviricetes</taxon>
        <taxon>Pantevenvirales</taxon>
        <taxon>Straboviridae</taxon>
        <taxon>Tevenvirinae</taxon>
        <taxon>Kagamiyamavirus</taxon>
        <taxon>Kagamiyamavirus ecs1</taxon>
    </lineage>
</organism>